<keyword evidence="1" id="KW-1133">Transmembrane helix</keyword>
<feature type="transmembrane region" description="Helical" evidence="1">
    <location>
        <begin position="214"/>
        <end position="232"/>
    </location>
</feature>
<reference evidence="3 4" key="1">
    <citation type="submission" date="2018-01" db="EMBL/GenBank/DDBJ databases">
        <title>Genetic Diversity of Clostridium botulinum in seafood.</title>
        <authorList>
            <person name="Athira V."/>
            <person name="Arun Jyothi P.V."/>
            <person name="Lalitha K.V."/>
            <person name="Joseph T.C."/>
        </authorList>
    </citation>
    <scope>NUCLEOTIDE SEQUENCE [LARGE SCALE GENOMIC DNA]</scope>
    <source>
        <strain evidence="3 4">Mfbjulcb5</strain>
    </source>
</reference>
<feature type="transmembrane region" description="Helical" evidence="1">
    <location>
        <begin position="33"/>
        <end position="54"/>
    </location>
</feature>
<feature type="transmembrane region" description="Helical" evidence="1">
    <location>
        <begin position="293"/>
        <end position="313"/>
    </location>
</feature>
<feature type="transmembrane region" description="Helical" evidence="1">
    <location>
        <begin position="60"/>
        <end position="81"/>
    </location>
</feature>
<dbReference type="GO" id="GO:0080120">
    <property type="term" value="P:CAAX-box protein maturation"/>
    <property type="evidence" value="ECO:0007669"/>
    <property type="project" value="UniProtKB-ARBA"/>
</dbReference>
<evidence type="ECO:0000256" key="1">
    <source>
        <dbReference type="SAM" id="Phobius"/>
    </source>
</evidence>
<gene>
    <name evidence="3" type="ORF">C3B64_10005</name>
</gene>
<name>A0AAU8YWC2_CLOBO</name>
<keyword evidence="1" id="KW-0472">Membrane</keyword>
<feature type="transmembrane region" description="Helical" evidence="1">
    <location>
        <begin position="101"/>
        <end position="122"/>
    </location>
</feature>
<evidence type="ECO:0000313" key="3">
    <source>
        <dbReference type="EMBL" id="AVP64582.1"/>
    </source>
</evidence>
<organism evidence="3 4">
    <name type="scientific">Clostridium botulinum</name>
    <dbReference type="NCBI Taxonomy" id="1491"/>
    <lineage>
        <taxon>Bacteria</taxon>
        <taxon>Bacillati</taxon>
        <taxon>Bacillota</taxon>
        <taxon>Clostridia</taxon>
        <taxon>Eubacteriales</taxon>
        <taxon>Clostridiaceae</taxon>
        <taxon>Clostridium</taxon>
    </lineage>
</organism>
<dbReference type="Pfam" id="PF02517">
    <property type="entry name" value="Rce1-like"/>
    <property type="match status" value="1"/>
</dbReference>
<evidence type="ECO:0000313" key="4">
    <source>
        <dbReference type="Proteomes" id="UP000238070"/>
    </source>
</evidence>
<dbReference type="GO" id="GO:0004175">
    <property type="term" value="F:endopeptidase activity"/>
    <property type="evidence" value="ECO:0007669"/>
    <property type="project" value="UniProtKB-ARBA"/>
</dbReference>
<sequence>MGNFKDFNLNLKKVKGTESEISMKKIEERAKKIGLTNIIGYLLFWIFLYILSYFKTDESSILPYDSLALFFAFLIPSIFILKINFKKMFFNKNKLNIKSRIALIIIFISMYLVGATIDHFLGKSLNLDSLKSDPFLNLNFKMMIIRGIIVSITEEIIFRGIILENLREFGDGFAIICSSAIFGLIHQFRMIHAFVAGVFMGILYVITGNLRSSICFHIFMNLVLTIILYILNSMFPTIGYDIAMVILTTFFLVIGIIVFNVSRKKNKEMKNFNINKLCIISRKIRDDNEKYKVFFGEAMMLLIILFTIGSMVIEILEVIC</sequence>
<evidence type="ECO:0000259" key="2">
    <source>
        <dbReference type="Pfam" id="PF02517"/>
    </source>
</evidence>
<dbReference type="PANTHER" id="PTHR36435">
    <property type="entry name" value="SLR1288 PROTEIN"/>
    <property type="match status" value="1"/>
</dbReference>
<proteinExistence type="predicted"/>
<dbReference type="Proteomes" id="UP000238070">
    <property type="component" value="Chromosome"/>
</dbReference>
<feature type="domain" description="CAAX prenyl protease 2/Lysostaphin resistance protein A-like" evidence="2">
    <location>
        <begin position="140"/>
        <end position="223"/>
    </location>
</feature>
<feature type="transmembrane region" description="Helical" evidence="1">
    <location>
        <begin position="169"/>
        <end position="185"/>
    </location>
</feature>
<feature type="transmembrane region" description="Helical" evidence="1">
    <location>
        <begin position="142"/>
        <end position="162"/>
    </location>
</feature>
<dbReference type="InterPro" id="IPR052710">
    <property type="entry name" value="CAAX_protease"/>
</dbReference>
<protein>
    <recommendedName>
        <fullName evidence="2">CAAX prenyl protease 2/Lysostaphin resistance protein A-like domain-containing protein</fullName>
    </recommendedName>
</protein>
<keyword evidence="1" id="KW-0812">Transmembrane</keyword>
<accession>A0AAU8YWC2</accession>
<feature type="transmembrane region" description="Helical" evidence="1">
    <location>
        <begin position="191"/>
        <end position="207"/>
    </location>
</feature>
<dbReference type="PANTHER" id="PTHR36435:SF1">
    <property type="entry name" value="CAAX AMINO TERMINAL PROTEASE FAMILY PROTEIN"/>
    <property type="match status" value="1"/>
</dbReference>
<dbReference type="AlphaFoldDB" id="A0AAU8YWC2"/>
<dbReference type="EMBL" id="CP027776">
    <property type="protein sequence ID" value="AVP64582.1"/>
    <property type="molecule type" value="Genomic_DNA"/>
</dbReference>
<feature type="transmembrane region" description="Helical" evidence="1">
    <location>
        <begin position="238"/>
        <end position="261"/>
    </location>
</feature>
<dbReference type="InterPro" id="IPR003675">
    <property type="entry name" value="Rce1/LyrA-like_dom"/>
</dbReference>